<dbReference type="OrthoDB" id="2418081at2759"/>
<evidence type="ECO:0000259" key="4">
    <source>
        <dbReference type="Pfam" id="PF02230"/>
    </source>
</evidence>
<keyword evidence="3" id="KW-0378">Hydrolase</keyword>
<dbReference type="InterPro" id="IPR050565">
    <property type="entry name" value="LYPA1-2/EST-like"/>
</dbReference>
<feature type="domain" description="Phospholipase/carboxylesterase/thioesterase" evidence="4">
    <location>
        <begin position="8"/>
        <end position="222"/>
    </location>
</feature>
<gene>
    <name evidence="5" type="ORF">WN51_04810</name>
</gene>
<dbReference type="EMBL" id="KQ435863">
    <property type="protein sequence ID" value="KOX70407.1"/>
    <property type="molecule type" value="Genomic_DNA"/>
</dbReference>
<dbReference type="GO" id="GO:0052689">
    <property type="term" value="F:carboxylic ester hydrolase activity"/>
    <property type="evidence" value="ECO:0007669"/>
    <property type="project" value="TreeGrafter"/>
</dbReference>
<dbReference type="GO" id="GO:0008474">
    <property type="term" value="F:palmitoyl-(protein) hydrolase activity"/>
    <property type="evidence" value="ECO:0007669"/>
    <property type="project" value="UniProtKB-EC"/>
</dbReference>
<keyword evidence="6" id="KW-1185">Reference proteome</keyword>
<protein>
    <recommendedName>
        <fullName evidence="2">palmitoyl-protein hydrolase</fullName>
        <ecNumber evidence="2">3.1.2.22</ecNumber>
    </recommendedName>
</protein>
<dbReference type="PANTHER" id="PTHR10655">
    <property type="entry name" value="LYSOPHOSPHOLIPASE-RELATED"/>
    <property type="match status" value="1"/>
</dbReference>
<dbReference type="InterPro" id="IPR003140">
    <property type="entry name" value="PLipase/COase/thioEstase"/>
</dbReference>
<dbReference type="GO" id="GO:0005737">
    <property type="term" value="C:cytoplasm"/>
    <property type="evidence" value="ECO:0007669"/>
    <property type="project" value="TreeGrafter"/>
</dbReference>
<accession>A0A0M8ZT41</accession>
<dbReference type="PANTHER" id="PTHR10655:SF17">
    <property type="entry name" value="LYSOPHOSPHOLIPASE-LIKE PROTEIN 1"/>
    <property type="match status" value="1"/>
</dbReference>
<dbReference type="EC" id="3.1.2.22" evidence="2"/>
<dbReference type="SUPFAM" id="SSF53474">
    <property type="entry name" value="alpha/beta-Hydrolases"/>
    <property type="match status" value="1"/>
</dbReference>
<dbReference type="Proteomes" id="UP000053105">
    <property type="component" value="Unassembled WGS sequence"/>
</dbReference>
<dbReference type="InterPro" id="IPR029058">
    <property type="entry name" value="AB_hydrolase_fold"/>
</dbReference>
<dbReference type="Pfam" id="PF02230">
    <property type="entry name" value="Abhydrolase_2"/>
    <property type="match status" value="1"/>
</dbReference>
<comment type="similarity">
    <text evidence="1">Belongs to the AB hydrolase superfamily. AB hydrolase 2 family.</text>
</comment>
<dbReference type="STRING" id="166423.A0A0M8ZT41"/>
<name>A0A0M8ZT41_9HYME</name>
<proteinExistence type="inferred from homology"/>
<dbReference type="Gene3D" id="3.40.50.1820">
    <property type="entry name" value="alpha/beta hydrolase"/>
    <property type="match status" value="1"/>
</dbReference>
<sequence length="235" mass="26500">MAKLSKINIVNATKTHSASLFLFHGSGATGTNFKEWIDILNRQELKFPHIKIIYPTAPLQPYIPLNGMHSHVWFNRKNISIEAQEDTESINSICTTVTELIDKEISDGIPDNRIVLAGFSMGGALSMYLSYRYKLSLAGCCAMSSFLNENSFVYQHLKNNPGINTPPLLQFHGIADNLVPIKWGEDSRDNLKELGVNVQFVPLDHTDHELSRTEIQSFKEWLLDILPEKISDSKL</sequence>
<evidence type="ECO:0000256" key="1">
    <source>
        <dbReference type="ARBA" id="ARBA00006499"/>
    </source>
</evidence>
<dbReference type="AlphaFoldDB" id="A0A0M8ZT41"/>
<reference evidence="5 6" key="1">
    <citation type="submission" date="2015-07" db="EMBL/GenBank/DDBJ databases">
        <title>The genome of Melipona quadrifasciata.</title>
        <authorList>
            <person name="Pan H."/>
            <person name="Kapheim K."/>
        </authorList>
    </citation>
    <scope>NUCLEOTIDE SEQUENCE [LARGE SCALE GENOMIC DNA]</scope>
    <source>
        <strain evidence="5">0111107301</strain>
        <tissue evidence="5">Whole body</tissue>
    </source>
</reference>
<evidence type="ECO:0000256" key="3">
    <source>
        <dbReference type="ARBA" id="ARBA00022801"/>
    </source>
</evidence>
<evidence type="ECO:0000313" key="5">
    <source>
        <dbReference type="EMBL" id="KOX70407.1"/>
    </source>
</evidence>
<evidence type="ECO:0000313" key="6">
    <source>
        <dbReference type="Proteomes" id="UP000053105"/>
    </source>
</evidence>
<organism evidence="5 6">
    <name type="scientific">Melipona quadrifasciata</name>
    <dbReference type="NCBI Taxonomy" id="166423"/>
    <lineage>
        <taxon>Eukaryota</taxon>
        <taxon>Metazoa</taxon>
        <taxon>Ecdysozoa</taxon>
        <taxon>Arthropoda</taxon>
        <taxon>Hexapoda</taxon>
        <taxon>Insecta</taxon>
        <taxon>Pterygota</taxon>
        <taxon>Neoptera</taxon>
        <taxon>Endopterygota</taxon>
        <taxon>Hymenoptera</taxon>
        <taxon>Apocrita</taxon>
        <taxon>Aculeata</taxon>
        <taxon>Apoidea</taxon>
        <taxon>Anthophila</taxon>
        <taxon>Apidae</taxon>
        <taxon>Melipona</taxon>
    </lineage>
</organism>
<evidence type="ECO:0000256" key="2">
    <source>
        <dbReference type="ARBA" id="ARBA00012423"/>
    </source>
</evidence>